<keyword evidence="2" id="KW-1185">Reference proteome</keyword>
<comment type="caution">
    <text evidence="1">The sequence shown here is derived from an EMBL/GenBank/DDBJ whole genome shotgun (WGS) entry which is preliminary data.</text>
</comment>
<dbReference type="EMBL" id="CM037151">
    <property type="protein sequence ID" value="KAH7842939.1"/>
    <property type="molecule type" value="Genomic_DNA"/>
</dbReference>
<name>A0ACB7XPT5_9ERIC</name>
<protein>
    <submittedName>
        <fullName evidence="1">Uncharacterized protein</fullName>
    </submittedName>
</protein>
<organism evidence="1 2">
    <name type="scientific">Vaccinium darrowii</name>
    <dbReference type="NCBI Taxonomy" id="229202"/>
    <lineage>
        <taxon>Eukaryota</taxon>
        <taxon>Viridiplantae</taxon>
        <taxon>Streptophyta</taxon>
        <taxon>Embryophyta</taxon>
        <taxon>Tracheophyta</taxon>
        <taxon>Spermatophyta</taxon>
        <taxon>Magnoliopsida</taxon>
        <taxon>eudicotyledons</taxon>
        <taxon>Gunneridae</taxon>
        <taxon>Pentapetalae</taxon>
        <taxon>asterids</taxon>
        <taxon>Ericales</taxon>
        <taxon>Ericaceae</taxon>
        <taxon>Vaccinioideae</taxon>
        <taxon>Vaccinieae</taxon>
        <taxon>Vaccinium</taxon>
    </lineage>
</organism>
<evidence type="ECO:0000313" key="1">
    <source>
        <dbReference type="EMBL" id="KAH7842939.1"/>
    </source>
</evidence>
<gene>
    <name evidence="1" type="ORF">Vadar_010868</name>
</gene>
<proteinExistence type="predicted"/>
<evidence type="ECO:0000313" key="2">
    <source>
        <dbReference type="Proteomes" id="UP000828048"/>
    </source>
</evidence>
<reference evidence="1 2" key="1">
    <citation type="journal article" date="2021" name="Hortic Res">
        <title>High-quality reference genome and annotation aids understanding of berry development for evergreen blueberry (Vaccinium darrowii).</title>
        <authorList>
            <person name="Yu J."/>
            <person name="Hulse-Kemp A.M."/>
            <person name="Babiker E."/>
            <person name="Staton M."/>
        </authorList>
    </citation>
    <scope>NUCLEOTIDE SEQUENCE [LARGE SCALE GENOMIC DNA]</scope>
    <source>
        <strain evidence="2">cv. NJ 8807/NJ 8810</strain>
        <tissue evidence="1">Young leaf</tissue>
    </source>
</reference>
<dbReference type="Proteomes" id="UP000828048">
    <property type="component" value="Chromosome 1"/>
</dbReference>
<accession>A0ACB7XPT5</accession>
<sequence length="237" mass="26659">MRPERQQTLRISVNAKSKPFDFKFKATTILPTSSKLIPFPIKLNLNLKLCPSLLQSKKPEHFPQPRLGKSWKSKCLRILAKFRPGPSKNKANASNQTSNLGNPDAHFPYNQLRHFPNYEEPMCISSIVIGLIALLLSQSISQNNQNGMVLYTLIILLHIALILKKFIPRRTMNSLVTAIFAILCCAILVSLSNILKIDCVRKICMELSSSFAQMVHSSVSQYAGAHRGDNYLGYLTF</sequence>